<proteinExistence type="predicted"/>
<protein>
    <submittedName>
        <fullName evidence="1">Uncharacterized protein</fullName>
    </submittedName>
</protein>
<organism evidence="1 2">
    <name type="scientific">Lasiosphaeris hirsuta</name>
    <dbReference type="NCBI Taxonomy" id="260670"/>
    <lineage>
        <taxon>Eukaryota</taxon>
        <taxon>Fungi</taxon>
        <taxon>Dikarya</taxon>
        <taxon>Ascomycota</taxon>
        <taxon>Pezizomycotina</taxon>
        <taxon>Sordariomycetes</taxon>
        <taxon>Sordariomycetidae</taxon>
        <taxon>Sordariales</taxon>
        <taxon>Lasiosphaeriaceae</taxon>
        <taxon>Lasiosphaeris</taxon>
    </lineage>
</organism>
<dbReference type="EMBL" id="JAUKUA010000001">
    <property type="protein sequence ID" value="KAK0730311.1"/>
    <property type="molecule type" value="Genomic_DNA"/>
</dbReference>
<sequence length="224" mass="24369">MTTEPELVIASLHVSPAEKFRVESPTRLRNIGLECTWDMHKLDIRSGCLILPDISPVQTKLKFYPEVSPTVTHGGGATVAQMGGSPKSTEELDGILPHCLFSLGHAIDTRWCLVGGGRQSTDVGNSRISWLRAESDESPAAPSLRAGAGCLSHPVVDGMKRCWNRAGRAKQADGNSTGKCVPFQAYGVVPGRWQLRFGHHRMESADFRPNFGALNIPRGRKEKG</sequence>
<keyword evidence="2" id="KW-1185">Reference proteome</keyword>
<gene>
    <name evidence="1" type="ORF">B0H67DRAFT_27758</name>
</gene>
<evidence type="ECO:0000313" key="2">
    <source>
        <dbReference type="Proteomes" id="UP001172102"/>
    </source>
</evidence>
<dbReference type="AlphaFoldDB" id="A0AA40EAP7"/>
<dbReference type="Proteomes" id="UP001172102">
    <property type="component" value="Unassembled WGS sequence"/>
</dbReference>
<reference evidence="1" key="1">
    <citation type="submission" date="2023-06" db="EMBL/GenBank/DDBJ databases">
        <title>Genome-scale phylogeny and comparative genomics of the fungal order Sordariales.</title>
        <authorList>
            <consortium name="Lawrence Berkeley National Laboratory"/>
            <person name="Hensen N."/>
            <person name="Bonometti L."/>
            <person name="Westerberg I."/>
            <person name="Brannstrom I.O."/>
            <person name="Guillou S."/>
            <person name="Cros-Aarteil S."/>
            <person name="Calhoun S."/>
            <person name="Haridas S."/>
            <person name="Kuo A."/>
            <person name="Mondo S."/>
            <person name="Pangilinan J."/>
            <person name="Riley R."/>
            <person name="Labutti K."/>
            <person name="Andreopoulos B."/>
            <person name="Lipzen A."/>
            <person name="Chen C."/>
            <person name="Yanf M."/>
            <person name="Daum C."/>
            <person name="Ng V."/>
            <person name="Clum A."/>
            <person name="Steindorff A."/>
            <person name="Ohm R."/>
            <person name="Martin F."/>
            <person name="Silar P."/>
            <person name="Natvig D."/>
            <person name="Lalanne C."/>
            <person name="Gautier V."/>
            <person name="Ament-Velasquez S.L."/>
            <person name="Kruys A."/>
            <person name="Hutchinson M.I."/>
            <person name="Powell A.J."/>
            <person name="Barry K."/>
            <person name="Miller A.N."/>
            <person name="Grigoriev I.V."/>
            <person name="Debuchy R."/>
            <person name="Gladieux P."/>
            <person name="Thoren M.H."/>
            <person name="Johannesson H."/>
        </authorList>
    </citation>
    <scope>NUCLEOTIDE SEQUENCE</scope>
    <source>
        <strain evidence="1">SMH4607-1</strain>
    </source>
</reference>
<accession>A0AA40EAP7</accession>
<evidence type="ECO:0000313" key="1">
    <source>
        <dbReference type="EMBL" id="KAK0730311.1"/>
    </source>
</evidence>
<comment type="caution">
    <text evidence="1">The sequence shown here is derived from an EMBL/GenBank/DDBJ whole genome shotgun (WGS) entry which is preliminary data.</text>
</comment>
<name>A0AA40EAP7_9PEZI</name>